<feature type="transmembrane region" description="Helical" evidence="8">
    <location>
        <begin position="460"/>
        <end position="479"/>
    </location>
</feature>
<comment type="similarity">
    <text evidence="2 7">Belongs to the membrane-bound acyltransferase family.</text>
</comment>
<feature type="transmembrane region" description="Helical" evidence="8">
    <location>
        <begin position="135"/>
        <end position="157"/>
    </location>
</feature>
<sequence>MNYTTIVFLFFLLATGVLYFSAPKKIQWGVLLAASMFFYILSCGVKTAFLLAAATVIYTGALIIQTIEDKFAIRKKELEKNQRKELRKKAERKKKIIAAASIILMILMIFSTKYFNFFGSIINQAMSASGIGHPIPVLKILMPLGISYYTLMGISYITDVYRKTITAERNPLMLLLFLCYFPHIIEGPFDRYAPLSNQFRQSHRPDYDRIKNGGIRLVWGLFKKFVIADRAGLIVNTVFSHEDMYSGSVFIIAILLYTLQIYTEFSGCMDMVCGTSQMFGITISENFKRPFFSRSINEFWRRWHITLGEWLKDYVFYPVSLSGHFKKINEKIRKHINSKYLLALIPSAYALFFVWFCNGLWHGASIKYIFYGLYYYILMMMGQAAKPLSDKCLAKLHVSRNSHGYHIFEVIRTCIIVCFGMMIFRSGSLSQACSVFTGIFANFNISQIFSGALMVKGIHIWDYFILAISFMLLLTISYLQEKGMNIRETLSKQIIPIRWTIYIILLFSIIIFGAYGGNFANTTFIYGEF</sequence>
<evidence type="ECO:0000256" key="5">
    <source>
        <dbReference type="ARBA" id="ARBA00022989"/>
    </source>
</evidence>
<dbReference type="PIRSF" id="PIRSF016636">
    <property type="entry name" value="AlgI_DltB"/>
    <property type="match status" value="1"/>
</dbReference>
<dbReference type="GO" id="GO:0005886">
    <property type="term" value="C:plasma membrane"/>
    <property type="evidence" value="ECO:0007669"/>
    <property type="project" value="UniProtKB-SubCell"/>
</dbReference>
<dbReference type="InterPro" id="IPR024194">
    <property type="entry name" value="Ac/AlaTfrase_AlgI/DltB"/>
</dbReference>
<feature type="transmembrane region" description="Helical" evidence="8">
    <location>
        <begin position="169"/>
        <end position="185"/>
    </location>
</feature>
<comment type="subcellular location">
    <subcellularLocation>
        <location evidence="1">Cell membrane</location>
        <topology evidence="1">Multi-pass membrane protein</topology>
    </subcellularLocation>
</comment>
<feature type="transmembrane region" description="Helical" evidence="8">
    <location>
        <begin position="405"/>
        <end position="424"/>
    </location>
</feature>
<feature type="transmembrane region" description="Helical" evidence="8">
    <location>
        <begin position="244"/>
        <end position="262"/>
    </location>
</feature>
<evidence type="ECO:0000256" key="7">
    <source>
        <dbReference type="PIRNR" id="PIRNR016636"/>
    </source>
</evidence>
<evidence type="ECO:0000256" key="1">
    <source>
        <dbReference type="ARBA" id="ARBA00004651"/>
    </source>
</evidence>
<feature type="transmembrane region" description="Helical" evidence="8">
    <location>
        <begin position="340"/>
        <end position="362"/>
    </location>
</feature>
<name>A0A926I9J2_9FIRM</name>
<feature type="transmembrane region" description="Helical" evidence="8">
    <location>
        <begin position="368"/>
        <end position="385"/>
    </location>
</feature>
<evidence type="ECO:0000313" key="10">
    <source>
        <dbReference type="Proteomes" id="UP000610862"/>
    </source>
</evidence>
<evidence type="ECO:0000313" key="9">
    <source>
        <dbReference type="EMBL" id="MBC8569206.1"/>
    </source>
</evidence>
<gene>
    <name evidence="9" type="ORF">H8692_10595</name>
</gene>
<feature type="transmembrane region" description="Helical" evidence="8">
    <location>
        <begin position="36"/>
        <end position="64"/>
    </location>
</feature>
<dbReference type="EMBL" id="JACRTA010000004">
    <property type="protein sequence ID" value="MBC8569206.1"/>
    <property type="molecule type" value="Genomic_DNA"/>
</dbReference>
<evidence type="ECO:0000256" key="3">
    <source>
        <dbReference type="ARBA" id="ARBA00022475"/>
    </source>
</evidence>
<proteinExistence type="inferred from homology"/>
<keyword evidence="5 8" id="KW-1133">Transmembrane helix</keyword>
<accession>A0A926I9J2</accession>
<keyword evidence="3 7" id="KW-1003">Cell membrane</keyword>
<dbReference type="Pfam" id="PF03062">
    <property type="entry name" value="MBOAT"/>
    <property type="match status" value="1"/>
</dbReference>
<feature type="transmembrane region" description="Helical" evidence="8">
    <location>
        <begin position="96"/>
        <end position="115"/>
    </location>
</feature>
<comment type="caution">
    <text evidence="9">The sequence shown here is derived from an EMBL/GenBank/DDBJ whole genome shotgun (WGS) entry which is preliminary data.</text>
</comment>
<keyword evidence="4 8" id="KW-0812">Transmembrane</keyword>
<keyword evidence="10" id="KW-1185">Reference proteome</keyword>
<evidence type="ECO:0000256" key="4">
    <source>
        <dbReference type="ARBA" id="ARBA00022692"/>
    </source>
</evidence>
<keyword evidence="6 7" id="KW-0472">Membrane</keyword>
<feature type="transmembrane region" description="Helical" evidence="8">
    <location>
        <begin position="499"/>
        <end position="520"/>
    </location>
</feature>
<dbReference type="RefSeq" id="WP_187525682.1">
    <property type="nucleotide sequence ID" value="NZ_JACRTA010000004.1"/>
</dbReference>
<dbReference type="InterPro" id="IPR051085">
    <property type="entry name" value="MB_O-acyltransferase"/>
</dbReference>
<dbReference type="InterPro" id="IPR004299">
    <property type="entry name" value="MBOAT_fam"/>
</dbReference>
<dbReference type="PANTHER" id="PTHR13285">
    <property type="entry name" value="ACYLTRANSFERASE"/>
    <property type="match status" value="1"/>
</dbReference>
<dbReference type="AlphaFoldDB" id="A0A926I9J2"/>
<keyword evidence="7" id="KW-0012">Acyltransferase</keyword>
<protein>
    <submittedName>
        <fullName evidence="9">MBOAT family protein</fullName>
    </submittedName>
</protein>
<evidence type="ECO:0000256" key="8">
    <source>
        <dbReference type="SAM" id="Phobius"/>
    </source>
</evidence>
<organism evidence="9 10">
    <name type="scientific">Lentihominibacter hominis</name>
    <dbReference type="NCBI Taxonomy" id="2763645"/>
    <lineage>
        <taxon>Bacteria</taxon>
        <taxon>Bacillati</taxon>
        <taxon>Bacillota</taxon>
        <taxon>Clostridia</taxon>
        <taxon>Peptostreptococcales</taxon>
        <taxon>Anaerovoracaceae</taxon>
        <taxon>Lentihominibacter</taxon>
    </lineage>
</organism>
<evidence type="ECO:0000256" key="6">
    <source>
        <dbReference type="ARBA" id="ARBA00023136"/>
    </source>
</evidence>
<dbReference type="Proteomes" id="UP000610862">
    <property type="component" value="Unassembled WGS sequence"/>
</dbReference>
<dbReference type="GO" id="GO:0042121">
    <property type="term" value="P:alginic acid biosynthetic process"/>
    <property type="evidence" value="ECO:0007669"/>
    <property type="project" value="InterPro"/>
</dbReference>
<dbReference type="GO" id="GO:0016746">
    <property type="term" value="F:acyltransferase activity"/>
    <property type="evidence" value="ECO:0007669"/>
    <property type="project" value="UniProtKB-KW"/>
</dbReference>
<keyword evidence="7" id="KW-0808">Transferase</keyword>
<dbReference type="PIRSF" id="PIRSF500217">
    <property type="entry name" value="AlgI"/>
    <property type="match status" value="1"/>
</dbReference>
<reference evidence="9" key="1">
    <citation type="submission" date="2020-08" db="EMBL/GenBank/DDBJ databases">
        <title>Genome public.</title>
        <authorList>
            <person name="Liu C."/>
            <person name="Sun Q."/>
        </authorList>
    </citation>
    <scope>NUCLEOTIDE SEQUENCE</scope>
    <source>
        <strain evidence="9">NSJ-24</strain>
    </source>
</reference>
<dbReference type="PANTHER" id="PTHR13285:SF18">
    <property type="entry name" value="PROTEIN-CYSTEINE N-PALMITOYLTRANSFERASE RASP"/>
    <property type="match status" value="1"/>
</dbReference>
<dbReference type="InterPro" id="IPR028362">
    <property type="entry name" value="AlgI"/>
</dbReference>
<evidence type="ECO:0000256" key="2">
    <source>
        <dbReference type="ARBA" id="ARBA00010323"/>
    </source>
</evidence>